<dbReference type="Proteomes" id="UP000885847">
    <property type="component" value="Unassembled WGS sequence"/>
</dbReference>
<accession>A0A7C0VBC1</accession>
<dbReference type="AlphaFoldDB" id="A0A7C0VBC1"/>
<feature type="non-terminal residue" evidence="1">
    <location>
        <position position="567"/>
    </location>
</feature>
<organism evidence="1">
    <name type="scientific">candidate division WOR-3 bacterium</name>
    <dbReference type="NCBI Taxonomy" id="2052148"/>
    <lineage>
        <taxon>Bacteria</taxon>
        <taxon>Bacteria division WOR-3</taxon>
    </lineage>
</organism>
<evidence type="ECO:0000313" key="1">
    <source>
        <dbReference type="EMBL" id="HDI83596.1"/>
    </source>
</evidence>
<reference evidence="1" key="1">
    <citation type="journal article" date="2020" name="mSystems">
        <title>Genome- and Community-Level Interaction Insights into Carbon Utilization and Element Cycling Functions of Hydrothermarchaeota in Hydrothermal Sediment.</title>
        <authorList>
            <person name="Zhou Z."/>
            <person name="Liu Y."/>
            <person name="Xu W."/>
            <person name="Pan J."/>
            <person name="Luo Z.H."/>
            <person name="Li M."/>
        </authorList>
    </citation>
    <scope>NUCLEOTIDE SEQUENCE [LARGE SCALE GENOMIC DNA]</scope>
    <source>
        <strain evidence="1">HyVt-102</strain>
    </source>
</reference>
<protein>
    <submittedName>
        <fullName evidence="1">Uncharacterized protein</fullName>
    </submittedName>
</protein>
<name>A0A7C0VBC1_UNCW3</name>
<sequence length="567" mass="64027">MWQIIFIIISINWPPNVLVWDNDGGLFFTDPELNQRVGVEYNLVRALRFIGIDPEVTSSLPDSATLAGFDILFIVNGWRDGDFIPEKERNLIRGYLNNGHSVYLEGNNVVYNYSIIDPDFVLRFGSYSHFDGNPLWNIDTVLGQDGTPVEGLKFDYPFGTEPDSSVDDIQADESYGGQADTFFIGVGREKAYWAAAVGYGFGAFKASPYRTLTSSVVFGALQSTEDVPDSIYRVTYLLRILAYFGWPRILLVRDDYYTDNYTDSEVLLRDLQVLEKPYTTWYVSQNGAGPTYESMRKFAIVIWDCGSDNHYTIGEDVNEIRTYLAYGGRFILIGDSIAPDLESIGAIGFLEDYFRVEYLGQTSRPPEEIIGLDFLYGLRSPYDATYGEHPSVIDSIKPSFPVYEYYFAKGPAAGVSYRYTDEGRANGARTTFFGFPWSGIRDETIRQATLDSLIHFSGGENYLYSQSMVLTTRIEDNGILLLMNLKLPPGTGITLRRVEPDSRVLMETVFTGKPIVYFDTDVEEGLIYRYQGIAEINGKVQVVWSMRIPFTINRTGIAWDFATGMLV</sequence>
<dbReference type="EMBL" id="DQWE01000350">
    <property type="protein sequence ID" value="HDI83596.1"/>
    <property type="molecule type" value="Genomic_DNA"/>
</dbReference>
<comment type="caution">
    <text evidence="1">The sequence shown here is derived from an EMBL/GenBank/DDBJ whole genome shotgun (WGS) entry which is preliminary data.</text>
</comment>
<proteinExistence type="predicted"/>
<gene>
    <name evidence="1" type="ORF">ENF18_07395</name>
</gene>